<protein>
    <recommendedName>
        <fullName evidence="4">ParB</fullName>
    </recommendedName>
</protein>
<dbReference type="EMBL" id="JABZXO010000028">
    <property type="protein sequence ID" value="MBF1657986.1"/>
    <property type="molecule type" value="Genomic_DNA"/>
</dbReference>
<reference evidence="2" key="1">
    <citation type="submission" date="2020-04" db="EMBL/GenBank/DDBJ databases">
        <title>Deep metagenomics examines the oral microbiome during advanced dental caries in children, revealing novel taxa and co-occurrences with host molecules.</title>
        <authorList>
            <person name="Baker J.L."/>
            <person name="Morton J.T."/>
            <person name="Dinis M."/>
            <person name="Alvarez R."/>
            <person name="Tran N.C."/>
            <person name="Knight R."/>
            <person name="Edlund A."/>
        </authorList>
    </citation>
    <scope>NUCLEOTIDE SEQUENCE</scope>
    <source>
        <strain evidence="2">JCVI_39_bin.18</strain>
    </source>
</reference>
<proteinExistence type="predicted"/>
<feature type="compositionally biased region" description="Basic and acidic residues" evidence="1">
    <location>
        <begin position="17"/>
        <end position="32"/>
    </location>
</feature>
<name>A0A930L3D4_9MICC</name>
<feature type="region of interest" description="Disordered" evidence="1">
    <location>
        <begin position="1"/>
        <end position="46"/>
    </location>
</feature>
<dbReference type="Proteomes" id="UP000770330">
    <property type="component" value="Unassembled WGS sequence"/>
</dbReference>
<evidence type="ECO:0000313" key="2">
    <source>
        <dbReference type="EMBL" id="MBF1657986.1"/>
    </source>
</evidence>
<evidence type="ECO:0000256" key="1">
    <source>
        <dbReference type="SAM" id="MobiDB-lite"/>
    </source>
</evidence>
<gene>
    <name evidence="2" type="ORF">HXO61_08685</name>
</gene>
<accession>A0A930L3D4</accession>
<dbReference type="AlphaFoldDB" id="A0A930L3D4"/>
<sequence>MAQSINSNARASRQKKKVAEAFESGAEKHAIDPAEYTRSLPAKARAIQRRKGTKSTIYTLRGTEQQKRLVAFAAEQEDTSAQKIYAQIFDILEEKYGSEVPLDPTL</sequence>
<evidence type="ECO:0000313" key="3">
    <source>
        <dbReference type="Proteomes" id="UP000770330"/>
    </source>
</evidence>
<dbReference type="RefSeq" id="WP_303945538.1">
    <property type="nucleotide sequence ID" value="NZ_CAURIN010000012.1"/>
</dbReference>
<feature type="compositionally biased region" description="Polar residues" evidence="1">
    <location>
        <begin position="1"/>
        <end position="11"/>
    </location>
</feature>
<evidence type="ECO:0008006" key="4">
    <source>
        <dbReference type="Google" id="ProtNLM"/>
    </source>
</evidence>
<organism evidence="2 3">
    <name type="scientific">Rothia mucilaginosa</name>
    <dbReference type="NCBI Taxonomy" id="43675"/>
    <lineage>
        <taxon>Bacteria</taxon>
        <taxon>Bacillati</taxon>
        <taxon>Actinomycetota</taxon>
        <taxon>Actinomycetes</taxon>
        <taxon>Micrococcales</taxon>
        <taxon>Micrococcaceae</taxon>
        <taxon>Rothia</taxon>
    </lineage>
</organism>
<comment type="caution">
    <text evidence="2">The sequence shown here is derived from an EMBL/GenBank/DDBJ whole genome shotgun (WGS) entry which is preliminary data.</text>
</comment>